<evidence type="ECO:0000256" key="28">
    <source>
        <dbReference type="SAM" id="Phobius"/>
    </source>
</evidence>
<dbReference type="EC" id="3.1.1.79" evidence="4"/>
<name>A0A9Q1EKB7_SYNKA</name>
<keyword evidence="15" id="KW-0325">Glycoprotein</keyword>
<feature type="compositionally biased region" description="Pro residues" evidence="27">
    <location>
        <begin position="433"/>
        <end position="446"/>
    </location>
</feature>
<dbReference type="GO" id="GO:0097524">
    <property type="term" value="C:sperm plasma membrane"/>
    <property type="evidence" value="ECO:0007669"/>
    <property type="project" value="TreeGrafter"/>
</dbReference>
<evidence type="ECO:0000256" key="27">
    <source>
        <dbReference type="SAM" id="MobiDB-lite"/>
    </source>
</evidence>
<evidence type="ECO:0000256" key="17">
    <source>
        <dbReference type="ARBA" id="ARBA00033629"/>
    </source>
</evidence>
<comment type="catalytic activity">
    <reaction evidence="19">
        <text>hexadecanoate ester + H2O = an aliphatic alcohol + hexadecanoate + H(+)</text>
        <dbReference type="Rhea" id="RHEA:47392"/>
        <dbReference type="ChEBI" id="CHEBI:2571"/>
        <dbReference type="ChEBI" id="CHEBI:7896"/>
        <dbReference type="ChEBI" id="CHEBI:15377"/>
        <dbReference type="ChEBI" id="CHEBI:15378"/>
        <dbReference type="ChEBI" id="CHEBI:25835"/>
    </reaction>
    <physiologicalReaction direction="left-to-right" evidence="19">
        <dbReference type="Rhea" id="RHEA:47393"/>
    </physiologicalReaction>
</comment>
<evidence type="ECO:0000256" key="24">
    <source>
        <dbReference type="ARBA" id="ARBA00071478"/>
    </source>
</evidence>
<keyword evidence="9" id="KW-0378">Hydrolase</keyword>
<keyword evidence="7" id="KW-0719">Serine esterase</keyword>
<organism evidence="30 31">
    <name type="scientific">Synaphobranchus kaupii</name>
    <name type="common">Kaup's arrowtooth eel</name>
    <dbReference type="NCBI Taxonomy" id="118154"/>
    <lineage>
        <taxon>Eukaryota</taxon>
        <taxon>Metazoa</taxon>
        <taxon>Chordata</taxon>
        <taxon>Craniata</taxon>
        <taxon>Vertebrata</taxon>
        <taxon>Euteleostomi</taxon>
        <taxon>Actinopterygii</taxon>
        <taxon>Neopterygii</taxon>
        <taxon>Teleostei</taxon>
        <taxon>Anguilliformes</taxon>
        <taxon>Synaphobranchidae</taxon>
        <taxon>Synaphobranchus</taxon>
    </lineage>
</organism>
<evidence type="ECO:0000256" key="6">
    <source>
        <dbReference type="ARBA" id="ARBA00022475"/>
    </source>
</evidence>
<evidence type="ECO:0000256" key="25">
    <source>
        <dbReference type="ARBA" id="ARBA00075295"/>
    </source>
</evidence>
<evidence type="ECO:0000256" key="22">
    <source>
        <dbReference type="ARBA" id="ARBA00060066"/>
    </source>
</evidence>
<evidence type="ECO:0000256" key="8">
    <source>
        <dbReference type="ARBA" id="ARBA00022692"/>
    </source>
</evidence>
<dbReference type="GO" id="GO:0008126">
    <property type="term" value="F:acetylesterase activity"/>
    <property type="evidence" value="ECO:0007669"/>
    <property type="project" value="UniProtKB-EC"/>
</dbReference>
<evidence type="ECO:0000256" key="13">
    <source>
        <dbReference type="ARBA" id="ARBA00023098"/>
    </source>
</evidence>
<evidence type="ECO:0000256" key="9">
    <source>
        <dbReference type="ARBA" id="ARBA00022801"/>
    </source>
</evidence>
<comment type="caution">
    <text evidence="30">The sequence shown here is derived from an EMBL/GenBank/DDBJ whole genome shotgun (WGS) entry which is preliminary data.</text>
</comment>
<dbReference type="EMBL" id="JAINUF010000016">
    <property type="protein sequence ID" value="KAJ8340308.1"/>
    <property type="molecule type" value="Genomic_DNA"/>
</dbReference>
<dbReference type="EC" id="3.1.1.6" evidence="23"/>
<dbReference type="InterPro" id="IPR029058">
    <property type="entry name" value="AB_hydrolase_fold"/>
</dbReference>
<dbReference type="GO" id="GO:0046464">
    <property type="term" value="P:acylglycerol catabolic process"/>
    <property type="evidence" value="ECO:0007669"/>
    <property type="project" value="TreeGrafter"/>
</dbReference>
<evidence type="ECO:0000256" key="21">
    <source>
        <dbReference type="ARBA" id="ARBA00051791"/>
    </source>
</evidence>
<keyword evidence="31" id="KW-1185">Reference proteome</keyword>
<comment type="catalytic activity">
    <reaction evidence="20">
        <text>a triacylglycerol + H2O = a diacylglycerol + a fatty acid + H(+)</text>
        <dbReference type="Rhea" id="RHEA:12044"/>
        <dbReference type="ChEBI" id="CHEBI:15377"/>
        <dbReference type="ChEBI" id="CHEBI:15378"/>
        <dbReference type="ChEBI" id="CHEBI:17855"/>
        <dbReference type="ChEBI" id="CHEBI:18035"/>
        <dbReference type="ChEBI" id="CHEBI:28868"/>
        <dbReference type="EC" id="3.1.1.79"/>
    </reaction>
    <physiologicalReaction direction="left-to-right" evidence="20">
        <dbReference type="Rhea" id="RHEA:12045"/>
    </physiologicalReaction>
</comment>
<sequence length="501" mass="55645">MSSHEGEVHTIAPELPAMFDGVKMAAVATVLYIVVRCLNLKSPTAPPELTYQDTPLARFLLKSCPLLTKEYIPPLLWGKSGHLQTALYGKMGRVSSPHPYGLRKYLPMQDGATATFDLFEPIGDHQTGDDVTMVICPGIGNHSEKHYIRTFVDYSQKQGYRCAVLNHLGALPNIELTSPRMFTYGCTWEFAAMVGYIKKMYPQTQLIVVGFSLGGNIVCKFLGENRSNQERVLCCVSMCQGYSALRAQETFLQWDQCRRFYNFLMADNMKKIILSHRGTLFGTSSSKMQDADLSRLYTATSLMQIDDNIMRKFHGHGSLKEYYEKESCVHYIHNVNVPLLLVNSADDPLVHQSLLTIPRTLSEKKPNTDFCADAARGPPGLLRGGGAVPPAPHLDGQSDRGLRQRHLPMGETETAVPKRDPAGEAVSGGQTLTPPPPPPHPPPPPLARNTSLPTPAPPSPNTQPMSKELQRSVFASVCFVLFFWIMENLCLEHMYKVIRAT</sequence>
<evidence type="ECO:0000313" key="30">
    <source>
        <dbReference type="EMBL" id="KAJ8340308.1"/>
    </source>
</evidence>
<dbReference type="Pfam" id="PF00561">
    <property type="entry name" value="Abhydrolase_1"/>
    <property type="match status" value="1"/>
</dbReference>
<keyword evidence="14 28" id="KW-0472">Membrane</keyword>
<keyword evidence="10" id="KW-0442">Lipid degradation</keyword>
<keyword evidence="8 28" id="KW-0812">Transmembrane</keyword>
<keyword evidence="12 28" id="KW-1133">Transmembrane helix</keyword>
<dbReference type="OrthoDB" id="5954035at2759"/>
<dbReference type="GO" id="GO:0051793">
    <property type="term" value="P:medium-chain fatty acid catabolic process"/>
    <property type="evidence" value="ECO:0007669"/>
    <property type="project" value="TreeGrafter"/>
</dbReference>
<gene>
    <name evidence="30" type="ORF">SKAU_G00349410</name>
</gene>
<evidence type="ECO:0000256" key="4">
    <source>
        <dbReference type="ARBA" id="ARBA00013088"/>
    </source>
</evidence>
<dbReference type="PANTHER" id="PTHR10794">
    <property type="entry name" value="ABHYDROLASE DOMAIN-CONTAINING PROTEIN"/>
    <property type="match status" value="1"/>
</dbReference>
<evidence type="ECO:0000256" key="7">
    <source>
        <dbReference type="ARBA" id="ARBA00022487"/>
    </source>
</evidence>
<comment type="similarity">
    <text evidence="3">Belongs to the AB hydrolase superfamily. AB hydrolase 4 family.</text>
</comment>
<evidence type="ECO:0000256" key="12">
    <source>
        <dbReference type="ARBA" id="ARBA00022989"/>
    </source>
</evidence>
<evidence type="ECO:0000256" key="14">
    <source>
        <dbReference type="ARBA" id="ARBA00023136"/>
    </source>
</evidence>
<comment type="catalytic activity">
    <reaction evidence="1">
        <text>Hydrolyzes glycerol monoesters of long-chain fatty acids.</text>
        <dbReference type="EC" id="3.1.1.23"/>
    </reaction>
</comment>
<evidence type="ECO:0000256" key="3">
    <source>
        <dbReference type="ARBA" id="ARBA00010884"/>
    </source>
</evidence>
<dbReference type="SUPFAM" id="SSF53474">
    <property type="entry name" value="alpha/beta-Hydrolases"/>
    <property type="match status" value="1"/>
</dbReference>
<keyword evidence="6" id="KW-1003">Cell membrane</keyword>
<evidence type="ECO:0000256" key="23">
    <source>
        <dbReference type="ARBA" id="ARBA00067090"/>
    </source>
</evidence>
<proteinExistence type="inferred from homology"/>
<evidence type="ECO:0000259" key="29">
    <source>
        <dbReference type="Pfam" id="PF00561"/>
    </source>
</evidence>
<feature type="transmembrane region" description="Helical" evidence="28">
    <location>
        <begin position="473"/>
        <end position="491"/>
    </location>
</feature>
<dbReference type="GO" id="GO:0043401">
    <property type="term" value="P:steroid hormone receptor signaling pathway"/>
    <property type="evidence" value="ECO:0007669"/>
    <property type="project" value="TreeGrafter"/>
</dbReference>
<feature type="domain" description="AB hydrolase-1" evidence="29">
    <location>
        <begin position="132"/>
        <end position="357"/>
    </location>
</feature>
<comment type="catalytic activity">
    <reaction evidence="21">
        <text>an acetyl ester + H2O = an aliphatic alcohol + acetate + H(+)</text>
        <dbReference type="Rhea" id="RHEA:12957"/>
        <dbReference type="ChEBI" id="CHEBI:2571"/>
        <dbReference type="ChEBI" id="CHEBI:15377"/>
        <dbReference type="ChEBI" id="CHEBI:15378"/>
        <dbReference type="ChEBI" id="CHEBI:30089"/>
        <dbReference type="ChEBI" id="CHEBI:47622"/>
        <dbReference type="EC" id="3.1.1.6"/>
    </reaction>
    <physiologicalReaction direction="left-to-right" evidence="21">
        <dbReference type="Rhea" id="RHEA:12958"/>
    </physiologicalReaction>
</comment>
<feature type="region of interest" description="Disordered" evidence="27">
    <location>
        <begin position="365"/>
        <end position="465"/>
    </location>
</feature>
<dbReference type="GO" id="GO:0051792">
    <property type="term" value="P:medium-chain fatty acid biosynthetic process"/>
    <property type="evidence" value="ECO:0007669"/>
    <property type="project" value="TreeGrafter"/>
</dbReference>
<evidence type="ECO:0000313" key="31">
    <source>
        <dbReference type="Proteomes" id="UP001152622"/>
    </source>
</evidence>
<dbReference type="InterPro" id="IPR000073">
    <property type="entry name" value="AB_hydrolase_1"/>
</dbReference>
<keyword evidence="11" id="KW-0735">Signal-anchor</keyword>
<evidence type="ECO:0000256" key="16">
    <source>
        <dbReference type="ARBA" id="ARBA00031485"/>
    </source>
</evidence>
<evidence type="ECO:0000256" key="19">
    <source>
        <dbReference type="ARBA" id="ARBA00050185"/>
    </source>
</evidence>
<dbReference type="GO" id="GO:0036126">
    <property type="term" value="C:sperm flagellum"/>
    <property type="evidence" value="ECO:0007669"/>
    <property type="project" value="TreeGrafter"/>
</dbReference>
<comment type="catalytic activity">
    <reaction evidence="17">
        <text>a butanoate ester + H2O = an aliphatic alcohol + butanoate + H(+)</text>
        <dbReference type="Rhea" id="RHEA:47348"/>
        <dbReference type="ChEBI" id="CHEBI:2571"/>
        <dbReference type="ChEBI" id="CHEBI:15377"/>
        <dbReference type="ChEBI" id="CHEBI:15378"/>
        <dbReference type="ChEBI" id="CHEBI:17968"/>
        <dbReference type="ChEBI" id="CHEBI:50477"/>
    </reaction>
    <physiologicalReaction direction="left-to-right" evidence="17">
        <dbReference type="Rhea" id="RHEA:47349"/>
    </physiologicalReaction>
</comment>
<evidence type="ECO:0000256" key="26">
    <source>
        <dbReference type="ARBA" id="ARBA00076966"/>
    </source>
</evidence>
<dbReference type="FunFam" id="3.40.50.1820:FF:000053">
    <property type="entry name" value="Abhydrolase domain containing 2"/>
    <property type="match status" value="1"/>
</dbReference>
<accession>A0A9Q1EKB7</accession>
<dbReference type="EC" id="3.1.1.23" evidence="5"/>
<dbReference type="Proteomes" id="UP001152622">
    <property type="component" value="Chromosome 16"/>
</dbReference>
<dbReference type="GO" id="GO:0047372">
    <property type="term" value="F:monoacylglycerol lipase activity"/>
    <property type="evidence" value="ECO:0007669"/>
    <property type="project" value="UniProtKB-EC"/>
</dbReference>
<evidence type="ECO:0000256" key="15">
    <source>
        <dbReference type="ARBA" id="ARBA00023180"/>
    </source>
</evidence>
<comment type="function">
    <text evidence="22">Progesterone-dependent acylglycerol lipase that catalyzes hydrolysis of endocannabinoid arachidonoylglycerol (AG) from cell membrane. Acts as a progesterone receptor: progesterone-binding activates the acylglycerol lipase activity, mediating degradation of 1-arachidonoylglycerol (1AG) and 2-arachidonoylglycerol (2AG) to glycerol and arachidonic acid (AA). Also displays an ester hydrolase activity against acetyl ester, butanoate ester and hexadecanoate ester. Plays a key role in sperm capacitation in response to progesterone by mediating degradation of 2AG, an inhibitor of the sperm calcium channel CatSper, leading to calcium influx via CatSper and sperm activation. May also play a role in smooth muscle cells migration.</text>
</comment>
<evidence type="ECO:0000256" key="1">
    <source>
        <dbReference type="ARBA" id="ARBA00001613"/>
    </source>
</evidence>
<dbReference type="PANTHER" id="PTHR10794:SF45">
    <property type="entry name" value="MONOACYLGLYCEROL LIPASE ABHD2"/>
    <property type="match status" value="1"/>
</dbReference>
<dbReference type="InterPro" id="IPR050960">
    <property type="entry name" value="AB_hydrolase_4_sf"/>
</dbReference>
<evidence type="ECO:0000256" key="5">
    <source>
        <dbReference type="ARBA" id="ARBA00013254"/>
    </source>
</evidence>
<dbReference type="AlphaFoldDB" id="A0A9Q1EKB7"/>
<evidence type="ECO:0000256" key="11">
    <source>
        <dbReference type="ARBA" id="ARBA00022968"/>
    </source>
</evidence>
<dbReference type="GO" id="GO:0048240">
    <property type="term" value="P:sperm capacitation"/>
    <property type="evidence" value="ECO:0007669"/>
    <property type="project" value="TreeGrafter"/>
</dbReference>
<evidence type="ECO:0000256" key="2">
    <source>
        <dbReference type="ARBA" id="ARBA00004401"/>
    </source>
</evidence>
<protein>
    <recommendedName>
        <fullName evidence="24">Monoacylglycerol lipase ABHD2</fullName>
        <ecNumber evidence="5">3.1.1.23</ecNumber>
        <ecNumber evidence="23">3.1.1.6</ecNumber>
        <ecNumber evidence="4">3.1.1.79</ecNumber>
    </recommendedName>
    <alternativeName>
        <fullName evidence="26">2-arachidonoylglycerol hydrolase</fullName>
    </alternativeName>
    <alternativeName>
        <fullName evidence="25">Acetylesterase</fullName>
    </alternativeName>
    <alternativeName>
        <fullName evidence="16">Triacylglycerol lipase</fullName>
    </alternativeName>
</protein>
<dbReference type="Gene3D" id="3.40.50.1820">
    <property type="entry name" value="alpha/beta hydrolase"/>
    <property type="match status" value="1"/>
</dbReference>
<keyword evidence="13" id="KW-0443">Lipid metabolism</keyword>
<evidence type="ECO:0000256" key="18">
    <source>
        <dbReference type="ARBA" id="ARBA00047476"/>
    </source>
</evidence>
<comment type="subcellular location">
    <subcellularLocation>
        <location evidence="2">Cell membrane</location>
        <topology evidence="2">Single-pass type II membrane protein</topology>
    </subcellularLocation>
</comment>
<reference evidence="30" key="1">
    <citation type="journal article" date="2023" name="Science">
        <title>Genome structures resolve the early diversification of teleost fishes.</title>
        <authorList>
            <person name="Parey E."/>
            <person name="Louis A."/>
            <person name="Montfort J."/>
            <person name="Bouchez O."/>
            <person name="Roques C."/>
            <person name="Iampietro C."/>
            <person name="Lluch J."/>
            <person name="Castinel A."/>
            <person name="Donnadieu C."/>
            <person name="Desvignes T."/>
            <person name="Floi Bucao C."/>
            <person name="Jouanno E."/>
            <person name="Wen M."/>
            <person name="Mejri S."/>
            <person name="Dirks R."/>
            <person name="Jansen H."/>
            <person name="Henkel C."/>
            <person name="Chen W.J."/>
            <person name="Zahm M."/>
            <person name="Cabau C."/>
            <person name="Klopp C."/>
            <person name="Thompson A.W."/>
            <person name="Robinson-Rechavi M."/>
            <person name="Braasch I."/>
            <person name="Lecointre G."/>
            <person name="Bobe J."/>
            <person name="Postlethwait J.H."/>
            <person name="Berthelot C."/>
            <person name="Roest Crollius H."/>
            <person name="Guiguen Y."/>
        </authorList>
    </citation>
    <scope>NUCLEOTIDE SEQUENCE</scope>
    <source>
        <strain evidence="30">WJC10195</strain>
    </source>
</reference>
<evidence type="ECO:0000256" key="20">
    <source>
        <dbReference type="ARBA" id="ARBA00050565"/>
    </source>
</evidence>
<comment type="catalytic activity">
    <reaction evidence="18">
        <text>2-(5Z,8Z,11Z,14Z-eicosatetraenoyl)-glycerol + H2O = glycerol + (5Z,8Z,11Z,14Z)-eicosatetraenoate + H(+)</text>
        <dbReference type="Rhea" id="RHEA:26132"/>
        <dbReference type="ChEBI" id="CHEBI:15377"/>
        <dbReference type="ChEBI" id="CHEBI:15378"/>
        <dbReference type="ChEBI" id="CHEBI:17754"/>
        <dbReference type="ChEBI" id="CHEBI:32395"/>
        <dbReference type="ChEBI" id="CHEBI:52392"/>
    </reaction>
    <physiologicalReaction direction="left-to-right" evidence="18">
        <dbReference type="Rhea" id="RHEA:26133"/>
    </physiologicalReaction>
</comment>
<evidence type="ECO:0000256" key="10">
    <source>
        <dbReference type="ARBA" id="ARBA00022963"/>
    </source>
</evidence>